<keyword evidence="2" id="KW-0472">Membrane</keyword>
<accession>A0A168GTU9</accession>
<evidence type="ECO:0000256" key="1">
    <source>
        <dbReference type="SAM" id="MobiDB-lite"/>
    </source>
</evidence>
<gene>
    <name evidence="3" type="ORF">MUCCIDRAFT_116100</name>
</gene>
<keyword evidence="2" id="KW-1133">Transmembrane helix</keyword>
<proteinExistence type="predicted"/>
<feature type="transmembrane region" description="Helical" evidence="2">
    <location>
        <begin position="6"/>
        <end position="28"/>
    </location>
</feature>
<feature type="compositionally biased region" description="Polar residues" evidence="1">
    <location>
        <begin position="181"/>
        <end position="194"/>
    </location>
</feature>
<sequence length="201" mass="22690">MESWKWALIGVGIAVFVAINAIVIYCLYYRRNTEAINVLSKEEQEHPSVDSNTIIDEGVVATDPKNMTLQQQQQDYAVAVQTALSPPRPRHIVTTTTKENTLTTPTTHRILHEQQELRVFSLSPLHVQQPSSEARPSEKTNSICSTSTTTDRSMTPFQHTTSTPPAIIGSIWRGPTPPWTQHPNNRYRNSSVEMNKQRNLD</sequence>
<name>A0A168GTU9_MUCCL</name>
<feature type="compositionally biased region" description="Polar residues" evidence="1">
    <location>
        <begin position="127"/>
        <end position="164"/>
    </location>
</feature>
<evidence type="ECO:0000256" key="2">
    <source>
        <dbReference type="SAM" id="Phobius"/>
    </source>
</evidence>
<dbReference type="AlphaFoldDB" id="A0A168GTU9"/>
<keyword evidence="4" id="KW-1185">Reference proteome</keyword>
<reference evidence="3 4" key="1">
    <citation type="submission" date="2015-06" db="EMBL/GenBank/DDBJ databases">
        <title>Expansion of signal transduction pathways in fungi by whole-genome duplication.</title>
        <authorList>
            <consortium name="DOE Joint Genome Institute"/>
            <person name="Corrochano L.M."/>
            <person name="Kuo A."/>
            <person name="Marcet-Houben M."/>
            <person name="Polaino S."/>
            <person name="Salamov A."/>
            <person name="Villalobos J.M."/>
            <person name="Alvarez M.I."/>
            <person name="Avalos J."/>
            <person name="Benito E.P."/>
            <person name="Benoit I."/>
            <person name="Burger G."/>
            <person name="Camino L.P."/>
            <person name="Canovas D."/>
            <person name="Cerda-Olmedo E."/>
            <person name="Cheng J.-F."/>
            <person name="Dominguez A."/>
            <person name="Elias M."/>
            <person name="Eslava A.P."/>
            <person name="Glaser F."/>
            <person name="Grimwood J."/>
            <person name="Gutierrez G."/>
            <person name="Heitman J."/>
            <person name="Henrissat B."/>
            <person name="Iturriaga E.A."/>
            <person name="Lang B.F."/>
            <person name="Lavin J.L."/>
            <person name="Lee S."/>
            <person name="Li W."/>
            <person name="Lindquist E."/>
            <person name="Lopez-Garcia S."/>
            <person name="Luque E.M."/>
            <person name="Marcos A.T."/>
            <person name="Martin J."/>
            <person name="Mccluskey K."/>
            <person name="Medina H.R."/>
            <person name="Miralles-Duran A."/>
            <person name="Miyazaki A."/>
            <person name="Munoz-Torres E."/>
            <person name="Oguiza J.A."/>
            <person name="Ohm R."/>
            <person name="Olmedo M."/>
            <person name="Orejas M."/>
            <person name="Ortiz-Castellanos L."/>
            <person name="Pisabarro A.G."/>
            <person name="Rodriguez-Romero J."/>
            <person name="Ruiz-Herrera J."/>
            <person name="Ruiz-Vazquez R."/>
            <person name="Sanz C."/>
            <person name="Schackwitz W."/>
            <person name="Schmutz J."/>
            <person name="Shahriari M."/>
            <person name="Shelest E."/>
            <person name="Silva-Franco F."/>
            <person name="Soanes D."/>
            <person name="Syed K."/>
            <person name="Tagua V.G."/>
            <person name="Talbot N.J."/>
            <person name="Thon M."/>
            <person name="De Vries R.P."/>
            <person name="Wiebenga A."/>
            <person name="Yadav J.S."/>
            <person name="Braun E.L."/>
            <person name="Baker S."/>
            <person name="Garre V."/>
            <person name="Horwitz B."/>
            <person name="Torres-Martinez S."/>
            <person name="Idnurm A."/>
            <person name="Herrera-Estrella A."/>
            <person name="Gabaldon T."/>
            <person name="Grigoriev I.V."/>
        </authorList>
    </citation>
    <scope>NUCLEOTIDE SEQUENCE [LARGE SCALE GENOMIC DNA]</scope>
    <source>
        <strain evidence="3 4">CBS 277.49</strain>
    </source>
</reference>
<evidence type="ECO:0000313" key="4">
    <source>
        <dbReference type="Proteomes" id="UP000077051"/>
    </source>
</evidence>
<protein>
    <submittedName>
        <fullName evidence="3">Uncharacterized protein</fullName>
    </submittedName>
</protein>
<dbReference type="Proteomes" id="UP000077051">
    <property type="component" value="Unassembled WGS sequence"/>
</dbReference>
<evidence type="ECO:0000313" key="3">
    <source>
        <dbReference type="EMBL" id="OAC98015.1"/>
    </source>
</evidence>
<dbReference type="OrthoDB" id="2213951at2759"/>
<dbReference type="EMBL" id="AMYB01000012">
    <property type="protein sequence ID" value="OAC98015.1"/>
    <property type="molecule type" value="Genomic_DNA"/>
</dbReference>
<feature type="region of interest" description="Disordered" evidence="1">
    <location>
        <begin position="127"/>
        <end position="201"/>
    </location>
</feature>
<keyword evidence="2" id="KW-0812">Transmembrane</keyword>
<organism evidence="3 4">
    <name type="scientific">Mucor lusitanicus CBS 277.49</name>
    <dbReference type="NCBI Taxonomy" id="747725"/>
    <lineage>
        <taxon>Eukaryota</taxon>
        <taxon>Fungi</taxon>
        <taxon>Fungi incertae sedis</taxon>
        <taxon>Mucoromycota</taxon>
        <taxon>Mucoromycotina</taxon>
        <taxon>Mucoromycetes</taxon>
        <taxon>Mucorales</taxon>
        <taxon>Mucorineae</taxon>
        <taxon>Mucoraceae</taxon>
        <taxon>Mucor</taxon>
    </lineage>
</organism>
<dbReference type="VEuPathDB" id="FungiDB:MUCCIDRAFT_116100"/>
<comment type="caution">
    <text evidence="3">The sequence shown here is derived from an EMBL/GenBank/DDBJ whole genome shotgun (WGS) entry which is preliminary data.</text>
</comment>